<feature type="domain" description="Phosphatidic acid phosphatase type 2/haloperoxidase" evidence="8">
    <location>
        <begin position="62"/>
        <end position="172"/>
    </location>
</feature>
<dbReference type="EMBL" id="LWSG01000002">
    <property type="protein sequence ID" value="OAS88703.1"/>
    <property type="molecule type" value="Genomic_DNA"/>
</dbReference>
<evidence type="ECO:0000256" key="4">
    <source>
        <dbReference type="ARBA" id="ARBA00022801"/>
    </source>
</evidence>
<dbReference type="STRING" id="152268.A6K24_14700"/>
<evidence type="ECO:0000256" key="3">
    <source>
        <dbReference type="ARBA" id="ARBA00022692"/>
    </source>
</evidence>
<dbReference type="PANTHER" id="PTHR14969">
    <property type="entry name" value="SPHINGOSINE-1-PHOSPHATE PHOSPHOHYDROLASE"/>
    <property type="match status" value="1"/>
</dbReference>
<dbReference type="Proteomes" id="UP000078534">
    <property type="component" value="Unassembled WGS sequence"/>
</dbReference>
<reference evidence="10" key="1">
    <citation type="submission" date="2016-04" db="EMBL/GenBank/DDBJ databases">
        <authorList>
            <person name="Lyu Z."/>
            <person name="Lyu W."/>
        </authorList>
    </citation>
    <scope>NUCLEOTIDE SEQUENCE [LARGE SCALE GENOMIC DNA]</scope>
    <source>
        <strain evidence="10">C44</strain>
    </source>
</reference>
<gene>
    <name evidence="9" type="ORF">A6K24_14700</name>
</gene>
<comment type="caution">
    <text evidence="9">The sequence shown here is derived from an EMBL/GenBank/DDBJ whole genome shotgun (WGS) entry which is preliminary data.</text>
</comment>
<dbReference type="PANTHER" id="PTHR14969:SF62">
    <property type="entry name" value="DECAPRENYLPHOSPHORYL-5-PHOSPHORIBOSE PHOSPHATASE RV3807C-RELATED"/>
    <property type="match status" value="1"/>
</dbReference>
<keyword evidence="3 7" id="KW-0812">Transmembrane</keyword>
<dbReference type="CDD" id="cd01610">
    <property type="entry name" value="PAP2_like"/>
    <property type="match status" value="1"/>
</dbReference>
<keyword evidence="4" id="KW-0378">Hydrolase</keyword>
<dbReference type="RefSeq" id="WP_066326413.1">
    <property type="nucleotide sequence ID" value="NZ_LWSG01000002.1"/>
</dbReference>
<name>A0A179T8J6_9BACI</name>
<evidence type="ECO:0000256" key="7">
    <source>
        <dbReference type="SAM" id="Phobius"/>
    </source>
</evidence>
<dbReference type="InterPro" id="IPR036938">
    <property type="entry name" value="PAP2/HPO_sf"/>
</dbReference>
<feature type="transmembrane region" description="Helical" evidence="7">
    <location>
        <begin position="31"/>
        <end position="54"/>
    </location>
</feature>
<organism evidence="9 10">
    <name type="scientific">Metabacillus litoralis</name>
    <dbReference type="NCBI Taxonomy" id="152268"/>
    <lineage>
        <taxon>Bacteria</taxon>
        <taxon>Bacillati</taxon>
        <taxon>Bacillota</taxon>
        <taxon>Bacilli</taxon>
        <taxon>Bacillales</taxon>
        <taxon>Bacillaceae</taxon>
        <taxon>Metabacillus</taxon>
    </lineage>
</organism>
<protein>
    <submittedName>
        <fullName evidence="9">Phosphoesterase</fullName>
    </submittedName>
</protein>
<dbReference type="Pfam" id="PF01569">
    <property type="entry name" value="PAP2"/>
    <property type="match status" value="1"/>
</dbReference>
<evidence type="ECO:0000313" key="10">
    <source>
        <dbReference type="Proteomes" id="UP000078534"/>
    </source>
</evidence>
<keyword evidence="2" id="KW-1003">Cell membrane</keyword>
<evidence type="ECO:0000259" key="8">
    <source>
        <dbReference type="SMART" id="SM00014"/>
    </source>
</evidence>
<evidence type="ECO:0000256" key="2">
    <source>
        <dbReference type="ARBA" id="ARBA00022475"/>
    </source>
</evidence>
<dbReference type="OrthoDB" id="9789113at2"/>
<evidence type="ECO:0000313" key="9">
    <source>
        <dbReference type="EMBL" id="OAS88703.1"/>
    </source>
</evidence>
<proteinExistence type="predicted"/>
<dbReference type="InterPro" id="IPR000326">
    <property type="entry name" value="PAP2/HPO"/>
</dbReference>
<dbReference type="AlphaFoldDB" id="A0A179T8J6"/>
<dbReference type="SUPFAM" id="SSF48317">
    <property type="entry name" value="Acid phosphatase/Vanadium-dependent haloperoxidase"/>
    <property type="match status" value="1"/>
</dbReference>
<evidence type="ECO:0000256" key="5">
    <source>
        <dbReference type="ARBA" id="ARBA00022989"/>
    </source>
</evidence>
<keyword evidence="5 7" id="KW-1133">Transmembrane helix</keyword>
<evidence type="ECO:0000256" key="6">
    <source>
        <dbReference type="ARBA" id="ARBA00023136"/>
    </source>
</evidence>
<comment type="subcellular location">
    <subcellularLocation>
        <location evidence="1">Cell membrane</location>
        <topology evidence="1">Multi-pass membrane protein</topology>
    </subcellularLocation>
</comment>
<keyword evidence="10" id="KW-1185">Reference proteome</keyword>
<dbReference type="SMART" id="SM00014">
    <property type="entry name" value="acidPPc"/>
    <property type="match status" value="1"/>
</dbReference>
<keyword evidence="6 7" id="KW-0472">Membrane</keyword>
<feature type="transmembrane region" description="Helical" evidence="7">
    <location>
        <begin position="157"/>
        <end position="175"/>
    </location>
</feature>
<dbReference type="GO" id="GO:0016787">
    <property type="term" value="F:hydrolase activity"/>
    <property type="evidence" value="ECO:0007669"/>
    <property type="project" value="UniProtKB-KW"/>
</dbReference>
<feature type="transmembrane region" description="Helical" evidence="7">
    <location>
        <begin position="60"/>
        <end position="81"/>
    </location>
</feature>
<feature type="transmembrane region" description="Helical" evidence="7">
    <location>
        <begin position="117"/>
        <end position="145"/>
    </location>
</feature>
<dbReference type="GO" id="GO:0005886">
    <property type="term" value="C:plasma membrane"/>
    <property type="evidence" value="ECO:0007669"/>
    <property type="project" value="UniProtKB-SubCell"/>
</dbReference>
<accession>A0A179T8J6</accession>
<sequence>MKTKLITNMYDFECKLFRSVNRHFDQKILNFYFRTITHLGGAIVTIAVSLFLVIFTRGLIQATGIASAFSLLISHLPVALVKRLYPRKRPYLALLETKVAANPLEDHSFPSGHTTAIFSVIIPFILFMPQLALILIPLAISVGFSRMYLGLHYPSDVLAGCLLGSSSGILSYILLSEDFYSKINIF</sequence>
<evidence type="ECO:0000256" key="1">
    <source>
        <dbReference type="ARBA" id="ARBA00004651"/>
    </source>
</evidence>
<dbReference type="Gene3D" id="1.20.144.10">
    <property type="entry name" value="Phosphatidic acid phosphatase type 2/haloperoxidase"/>
    <property type="match status" value="1"/>
</dbReference>